<comment type="caution">
    <text evidence="1">The sequence shown here is derived from an EMBL/GenBank/DDBJ whole genome shotgun (WGS) entry which is preliminary data.</text>
</comment>
<sequence>MESCLTTIEAFPFLLDIVFNIKEWLSPHANELHSHTQPKKSSCKSNDIKAWFVRKKYLAKFSSMLW</sequence>
<dbReference type="AlphaFoldDB" id="A0AAD9QDN6"/>
<name>A0AAD9QDN6_ACRCE</name>
<reference evidence="1" key="2">
    <citation type="journal article" date="2023" name="Science">
        <title>Genomic signatures of disease resistance in endangered staghorn corals.</title>
        <authorList>
            <person name="Vollmer S.V."/>
            <person name="Selwyn J.D."/>
            <person name="Despard B.A."/>
            <person name="Roesel C.L."/>
        </authorList>
    </citation>
    <scope>NUCLEOTIDE SEQUENCE</scope>
    <source>
        <strain evidence="1">K2</strain>
    </source>
</reference>
<proteinExistence type="predicted"/>
<gene>
    <name evidence="1" type="ORF">P5673_018624</name>
</gene>
<reference evidence="1" key="1">
    <citation type="journal article" date="2023" name="G3 (Bethesda)">
        <title>Whole genome assembly and annotation of the endangered Caribbean coral Acropora cervicornis.</title>
        <authorList>
            <person name="Selwyn J.D."/>
            <person name="Vollmer S.V."/>
        </authorList>
    </citation>
    <scope>NUCLEOTIDE SEQUENCE</scope>
    <source>
        <strain evidence="1">K2</strain>
    </source>
</reference>
<accession>A0AAD9QDN6</accession>
<evidence type="ECO:0000313" key="1">
    <source>
        <dbReference type="EMBL" id="KAK2558996.1"/>
    </source>
</evidence>
<keyword evidence="2" id="KW-1185">Reference proteome</keyword>
<organism evidence="1 2">
    <name type="scientific">Acropora cervicornis</name>
    <name type="common">Staghorn coral</name>
    <dbReference type="NCBI Taxonomy" id="6130"/>
    <lineage>
        <taxon>Eukaryota</taxon>
        <taxon>Metazoa</taxon>
        <taxon>Cnidaria</taxon>
        <taxon>Anthozoa</taxon>
        <taxon>Hexacorallia</taxon>
        <taxon>Scleractinia</taxon>
        <taxon>Astrocoeniina</taxon>
        <taxon>Acroporidae</taxon>
        <taxon>Acropora</taxon>
    </lineage>
</organism>
<dbReference type="Proteomes" id="UP001249851">
    <property type="component" value="Unassembled WGS sequence"/>
</dbReference>
<dbReference type="EMBL" id="JARQWQ010000042">
    <property type="protein sequence ID" value="KAK2558996.1"/>
    <property type="molecule type" value="Genomic_DNA"/>
</dbReference>
<protein>
    <submittedName>
        <fullName evidence="1">Uncharacterized protein</fullName>
    </submittedName>
</protein>
<evidence type="ECO:0000313" key="2">
    <source>
        <dbReference type="Proteomes" id="UP001249851"/>
    </source>
</evidence>